<evidence type="ECO:0008006" key="3">
    <source>
        <dbReference type="Google" id="ProtNLM"/>
    </source>
</evidence>
<comment type="caution">
    <text evidence="1">The sequence shown here is derived from an EMBL/GenBank/DDBJ whole genome shotgun (WGS) entry which is preliminary data.</text>
</comment>
<dbReference type="RefSeq" id="WP_145793940.1">
    <property type="nucleotide sequence ID" value="NZ_BAAABR010000003.1"/>
</dbReference>
<reference evidence="1 2" key="1">
    <citation type="submission" date="2019-06" db="EMBL/GenBank/DDBJ databases">
        <title>Sequencing the genomes of 1000 actinobacteria strains.</title>
        <authorList>
            <person name="Klenk H.-P."/>
        </authorList>
    </citation>
    <scope>NUCLEOTIDE SEQUENCE [LARGE SCALE GENOMIC DNA]</scope>
    <source>
        <strain evidence="1 2">DSM 41649</strain>
    </source>
</reference>
<organism evidence="1 2">
    <name type="scientific">Kitasatospora atroaurantiaca</name>
    <dbReference type="NCBI Taxonomy" id="285545"/>
    <lineage>
        <taxon>Bacteria</taxon>
        <taxon>Bacillati</taxon>
        <taxon>Actinomycetota</taxon>
        <taxon>Actinomycetes</taxon>
        <taxon>Kitasatosporales</taxon>
        <taxon>Streptomycetaceae</taxon>
        <taxon>Kitasatospora</taxon>
    </lineage>
</organism>
<proteinExistence type="predicted"/>
<name>A0A561EW93_9ACTN</name>
<gene>
    <name evidence="1" type="ORF">FB465_5009</name>
</gene>
<dbReference type="EMBL" id="VIVR01000001">
    <property type="protein sequence ID" value="TWE19872.1"/>
    <property type="molecule type" value="Genomic_DNA"/>
</dbReference>
<evidence type="ECO:0000313" key="1">
    <source>
        <dbReference type="EMBL" id="TWE19872.1"/>
    </source>
</evidence>
<sequence>MSETKQLAADASSRDPSVGLRAVRALRELADRLEDLQVGNARGQGWSWQDIAVCLGVSRQAVHKKYGRRGFGKDKDTDMDKDGG</sequence>
<evidence type="ECO:0000313" key="2">
    <source>
        <dbReference type="Proteomes" id="UP000318416"/>
    </source>
</evidence>
<keyword evidence="2" id="KW-1185">Reference proteome</keyword>
<dbReference type="OrthoDB" id="3579809at2"/>
<dbReference type="AlphaFoldDB" id="A0A561EW93"/>
<protein>
    <recommendedName>
        <fullName evidence="3">Homeodomain-like domain-containing protein</fullName>
    </recommendedName>
</protein>
<dbReference type="Proteomes" id="UP000318416">
    <property type="component" value="Unassembled WGS sequence"/>
</dbReference>
<accession>A0A561EW93</accession>